<evidence type="ECO:0000256" key="4">
    <source>
        <dbReference type="PIRSR" id="PIRSR000429-1"/>
    </source>
</evidence>
<dbReference type="PROSITE" id="PS00737">
    <property type="entry name" value="THIOLASE_2"/>
    <property type="match status" value="1"/>
</dbReference>
<dbReference type="InterPro" id="IPR020613">
    <property type="entry name" value="Thiolase_CS"/>
</dbReference>
<dbReference type="PROSITE" id="PS00098">
    <property type="entry name" value="THIOLASE_1"/>
    <property type="match status" value="1"/>
</dbReference>
<dbReference type="EC" id="2.3.1.9" evidence="8"/>
<dbReference type="NCBIfam" id="NF006090">
    <property type="entry name" value="PRK08242.1"/>
    <property type="match status" value="1"/>
</dbReference>
<dbReference type="InterPro" id="IPR002155">
    <property type="entry name" value="Thiolase"/>
</dbReference>
<evidence type="ECO:0000256" key="3">
    <source>
        <dbReference type="ARBA" id="ARBA00023315"/>
    </source>
</evidence>
<dbReference type="InterPro" id="IPR020615">
    <property type="entry name" value="Thiolase_acyl_enz_int_AS"/>
</dbReference>
<sequence length="404" mass="42267">MTTEAYIYEAIRTPRGRGKKTGSLHSVKPIDLVTGLVQELRVRFPDLDEDRISDLILGVVAPVGDQGADIARTAVLAAGLPDTVGGFQLNRFCASGLEAVNLAAQKVRSGFDDLVIAGGVESMSRVPMGSDGGAWAMDPATSYDTYFVPQGVSADLIATIEGFSRDDVDAYAVRSQDLAAKATTGGYFAKSIVPVRDINGLVVLDNDEHMRPGTTAEDLAKLNPSFAGLGEMGGFDAVSLQKYHFVEKINHVHHGGNSSGIVDGAALLLIGTEEAGKDSGLTPRARVVATATSGADSTIMLTGPTPAAKKVLAKAGLTLDDIDLVEINEAFASVVLKFQKDLNIPDEKLNVNGGAIAMGHPLGATGAMITGTMIDELERRNGRYALITLCIGGGMGVATIIERV</sequence>
<accession>A0A848KP78</accession>
<evidence type="ECO:0000259" key="7">
    <source>
        <dbReference type="Pfam" id="PF02803"/>
    </source>
</evidence>
<dbReference type="Proteomes" id="UP000535543">
    <property type="component" value="Unassembled WGS sequence"/>
</dbReference>
<dbReference type="AlphaFoldDB" id="A0A848KP78"/>
<dbReference type="InterPro" id="IPR016039">
    <property type="entry name" value="Thiolase-like"/>
</dbReference>
<protein>
    <submittedName>
        <fullName evidence="8">Acetyl-CoA C-acetyltransferase</fullName>
        <ecNumber evidence="8">2.3.1.9</ecNumber>
    </submittedName>
</protein>
<organism evidence="8 9">
    <name type="scientific">Antrihabitans stalactiti</name>
    <dbReference type="NCBI Taxonomy" id="2584121"/>
    <lineage>
        <taxon>Bacteria</taxon>
        <taxon>Bacillati</taxon>
        <taxon>Actinomycetota</taxon>
        <taxon>Actinomycetes</taxon>
        <taxon>Mycobacteriales</taxon>
        <taxon>Nocardiaceae</taxon>
        <taxon>Antrihabitans</taxon>
    </lineage>
</organism>
<evidence type="ECO:0000313" key="8">
    <source>
        <dbReference type="EMBL" id="NMN98432.1"/>
    </source>
</evidence>
<evidence type="ECO:0000256" key="5">
    <source>
        <dbReference type="RuleBase" id="RU003557"/>
    </source>
</evidence>
<feature type="domain" description="Thiolase N-terminal" evidence="6">
    <location>
        <begin position="6"/>
        <end position="230"/>
    </location>
</feature>
<feature type="active site" description="Proton acceptor" evidence="4">
    <location>
        <position position="360"/>
    </location>
</feature>
<keyword evidence="9" id="KW-1185">Reference proteome</keyword>
<feature type="active site" description="Proton acceptor" evidence="4">
    <location>
        <position position="390"/>
    </location>
</feature>
<dbReference type="NCBIfam" id="TIGR01930">
    <property type="entry name" value="AcCoA-C-Actrans"/>
    <property type="match status" value="1"/>
</dbReference>
<dbReference type="EMBL" id="VCQU01000011">
    <property type="protein sequence ID" value="NMN98432.1"/>
    <property type="molecule type" value="Genomic_DNA"/>
</dbReference>
<dbReference type="Pfam" id="PF02803">
    <property type="entry name" value="Thiolase_C"/>
    <property type="match status" value="1"/>
</dbReference>
<dbReference type="PANTHER" id="PTHR43365">
    <property type="entry name" value="BLR7806 PROTEIN"/>
    <property type="match status" value="1"/>
</dbReference>
<evidence type="ECO:0000256" key="1">
    <source>
        <dbReference type="ARBA" id="ARBA00010982"/>
    </source>
</evidence>
<dbReference type="Gene3D" id="3.40.47.10">
    <property type="match status" value="2"/>
</dbReference>
<evidence type="ECO:0000256" key="2">
    <source>
        <dbReference type="ARBA" id="ARBA00022679"/>
    </source>
</evidence>
<dbReference type="InterPro" id="IPR020617">
    <property type="entry name" value="Thiolase_C"/>
</dbReference>
<reference evidence="8 9" key="1">
    <citation type="submission" date="2019-05" db="EMBL/GenBank/DDBJ databases">
        <authorList>
            <person name="Lee S.D."/>
        </authorList>
    </citation>
    <scope>NUCLEOTIDE SEQUENCE [LARGE SCALE GENOMIC DNA]</scope>
    <source>
        <strain evidence="8 9">YC2-7</strain>
    </source>
</reference>
<reference evidence="8 9" key="2">
    <citation type="submission" date="2020-06" db="EMBL/GenBank/DDBJ databases">
        <title>Antribacter stalactiti gen. nov., sp. nov., a new member of the family Nacardiaceae isolated from a cave.</title>
        <authorList>
            <person name="Kim I.S."/>
        </authorList>
    </citation>
    <scope>NUCLEOTIDE SEQUENCE [LARGE SCALE GENOMIC DNA]</scope>
    <source>
        <strain evidence="8 9">YC2-7</strain>
    </source>
</reference>
<dbReference type="GO" id="GO:0003985">
    <property type="term" value="F:acetyl-CoA C-acetyltransferase activity"/>
    <property type="evidence" value="ECO:0007669"/>
    <property type="project" value="UniProtKB-EC"/>
</dbReference>
<dbReference type="RefSeq" id="WP_169592766.1">
    <property type="nucleotide sequence ID" value="NZ_VCQU01000011.1"/>
</dbReference>
<feature type="domain" description="Thiolase C-terminal" evidence="7">
    <location>
        <begin position="282"/>
        <end position="403"/>
    </location>
</feature>
<name>A0A848KP78_9NOCA</name>
<feature type="active site" description="Acyl-thioester intermediate" evidence="4">
    <location>
        <position position="93"/>
    </location>
</feature>
<dbReference type="CDD" id="cd00751">
    <property type="entry name" value="thiolase"/>
    <property type="match status" value="1"/>
</dbReference>
<gene>
    <name evidence="8" type="ORF">FGL95_25660</name>
</gene>
<dbReference type="InterPro" id="IPR020610">
    <property type="entry name" value="Thiolase_AS"/>
</dbReference>
<dbReference type="PIRSF" id="PIRSF000429">
    <property type="entry name" value="Ac-CoA_Ac_transf"/>
    <property type="match status" value="1"/>
</dbReference>
<dbReference type="PROSITE" id="PS00099">
    <property type="entry name" value="THIOLASE_3"/>
    <property type="match status" value="1"/>
</dbReference>
<proteinExistence type="inferred from homology"/>
<comment type="caution">
    <text evidence="8">The sequence shown here is derived from an EMBL/GenBank/DDBJ whole genome shotgun (WGS) entry which is preliminary data.</text>
</comment>
<dbReference type="Pfam" id="PF00108">
    <property type="entry name" value="Thiolase_N"/>
    <property type="match status" value="1"/>
</dbReference>
<dbReference type="SUPFAM" id="SSF53901">
    <property type="entry name" value="Thiolase-like"/>
    <property type="match status" value="2"/>
</dbReference>
<dbReference type="PANTHER" id="PTHR43365:SF1">
    <property type="entry name" value="ACETYL-COA C-ACYLTRANSFERASE"/>
    <property type="match status" value="1"/>
</dbReference>
<keyword evidence="2 5" id="KW-0808">Transferase</keyword>
<evidence type="ECO:0000313" key="9">
    <source>
        <dbReference type="Proteomes" id="UP000535543"/>
    </source>
</evidence>
<dbReference type="InterPro" id="IPR020616">
    <property type="entry name" value="Thiolase_N"/>
</dbReference>
<evidence type="ECO:0000259" key="6">
    <source>
        <dbReference type="Pfam" id="PF00108"/>
    </source>
</evidence>
<keyword evidence="3 5" id="KW-0012">Acyltransferase</keyword>
<comment type="similarity">
    <text evidence="1 5">Belongs to the thiolase-like superfamily. Thiolase family.</text>
</comment>